<keyword evidence="3" id="KW-0804">Transcription</keyword>
<dbReference type="CDD" id="cd06267">
    <property type="entry name" value="PBP1_LacI_sugar_binding-like"/>
    <property type="match status" value="1"/>
</dbReference>
<organism evidence="5 6">
    <name type="scientific">Crossiella equi</name>
    <dbReference type="NCBI Taxonomy" id="130796"/>
    <lineage>
        <taxon>Bacteria</taxon>
        <taxon>Bacillati</taxon>
        <taxon>Actinomycetota</taxon>
        <taxon>Actinomycetes</taxon>
        <taxon>Pseudonocardiales</taxon>
        <taxon>Pseudonocardiaceae</taxon>
        <taxon>Crossiella</taxon>
    </lineage>
</organism>
<reference evidence="5 6" key="1">
    <citation type="submission" date="2021-03" db="EMBL/GenBank/DDBJ databases">
        <title>Sequencing the genomes of 1000 actinobacteria strains.</title>
        <authorList>
            <person name="Klenk H.-P."/>
        </authorList>
    </citation>
    <scope>NUCLEOTIDE SEQUENCE [LARGE SCALE GENOMIC DNA]</scope>
    <source>
        <strain evidence="5 6">DSM 44580</strain>
    </source>
</reference>
<dbReference type="RefSeq" id="WP_209707505.1">
    <property type="nucleotide sequence ID" value="NZ_JAGIOO010000001.1"/>
</dbReference>
<dbReference type="InterPro" id="IPR000843">
    <property type="entry name" value="HTH_LacI"/>
</dbReference>
<dbReference type="PROSITE" id="PS50932">
    <property type="entry name" value="HTH_LACI_2"/>
    <property type="match status" value="1"/>
</dbReference>
<dbReference type="CDD" id="cd01392">
    <property type="entry name" value="HTH_LacI"/>
    <property type="match status" value="1"/>
</dbReference>
<evidence type="ECO:0000256" key="1">
    <source>
        <dbReference type="ARBA" id="ARBA00023015"/>
    </source>
</evidence>
<protein>
    <submittedName>
        <fullName evidence="5">DNA-binding LacI/PurR family transcriptional regulator</fullName>
    </submittedName>
</protein>
<dbReference type="EMBL" id="JAGIOO010000001">
    <property type="protein sequence ID" value="MBP2477956.1"/>
    <property type="molecule type" value="Genomic_DNA"/>
</dbReference>
<evidence type="ECO:0000259" key="4">
    <source>
        <dbReference type="PROSITE" id="PS50932"/>
    </source>
</evidence>
<evidence type="ECO:0000256" key="2">
    <source>
        <dbReference type="ARBA" id="ARBA00023125"/>
    </source>
</evidence>
<keyword evidence="6" id="KW-1185">Reference proteome</keyword>
<dbReference type="SUPFAM" id="SSF47413">
    <property type="entry name" value="lambda repressor-like DNA-binding domains"/>
    <property type="match status" value="1"/>
</dbReference>
<evidence type="ECO:0000256" key="3">
    <source>
        <dbReference type="ARBA" id="ARBA00023163"/>
    </source>
</evidence>
<dbReference type="PROSITE" id="PS00356">
    <property type="entry name" value="HTH_LACI_1"/>
    <property type="match status" value="1"/>
</dbReference>
<keyword evidence="2 5" id="KW-0238">DNA-binding</keyword>
<dbReference type="Gene3D" id="1.10.260.40">
    <property type="entry name" value="lambda repressor-like DNA-binding domains"/>
    <property type="match status" value="1"/>
</dbReference>
<dbReference type="Gene3D" id="3.40.50.2300">
    <property type="match status" value="2"/>
</dbReference>
<dbReference type="Proteomes" id="UP001519363">
    <property type="component" value="Unassembled WGS sequence"/>
</dbReference>
<feature type="domain" description="HTH lacI-type" evidence="4">
    <location>
        <begin position="3"/>
        <end position="57"/>
    </location>
</feature>
<accession>A0ABS5AN20</accession>
<dbReference type="InterPro" id="IPR028082">
    <property type="entry name" value="Peripla_BP_I"/>
</dbReference>
<dbReference type="SUPFAM" id="SSF53822">
    <property type="entry name" value="Periplasmic binding protein-like I"/>
    <property type="match status" value="1"/>
</dbReference>
<gene>
    <name evidence="5" type="ORF">JOF53_006828</name>
</gene>
<dbReference type="InterPro" id="IPR046335">
    <property type="entry name" value="LacI/GalR-like_sensor"/>
</dbReference>
<dbReference type="InterPro" id="IPR010982">
    <property type="entry name" value="Lambda_DNA-bd_dom_sf"/>
</dbReference>
<comment type="caution">
    <text evidence="5">The sequence shown here is derived from an EMBL/GenBank/DDBJ whole genome shotgun (WGS) entry which is preliminary data.</text>
</comment>
<evidence type="ECO:0000313" key="5">
    <source>
        <dbReference type="EMBL" id="MBP2477956.1"/>
    </source>
</evidence>
<dbReference type="GO" id="GO:0003677">
    <property type="term" value="F:DNA binding"/>
    <property type="evidence" value="ECO:0007669"/>
    <property type="project" value="UniProtKB-KW"/>
</dbReference>
<dbReference type="Pfam" id="PF13377">
    <property type="entry name" value="Peripla_BP_3"/>
    <property type="match status" value="1"/>
</dbReference>
<proteinExistence type="predicted"/>
<keyword evidence="1" id="KW-0805">Transcription regulation</keyword>
<dbReference type="PANTHER" id="PTHR30146:SF153">
    <property type="entry name" value="LACTOSE OPERON REPRESSOR"/>
    <property type="match status" value="1"/>
</dbReference>
<evidence type="ECO:0000313" key="6">
    <source>
        <dbReference type="Proteomes" id="UP001519363"/>
    </source>
</evidence>
<dbReference type="PANTHER" id="PTHR30146">
    <property type="entry name" value="LACI-RELATED TRANSCRIPTIONAL REPRESSOR"/>
    <property type="match status" value="1"/>
</dbReference>
<dbReference type="Pfam" id="PF00356">
    <property type="entry name" value="LacI"/>
    <property type="match status" value="1"/>
</dbReference>
<dbReference type="SMART" id="SM00354">
    <property type="entry name" value="HTH_LACI"/>
    <property type="match status" value="1"/>
</dbReference>
<sequence length="336" mass="35491">MAVSLKDVAALAGVSVKTVSNVVNDYAHVSEQTRARVRAAIAELGYQPNLTARHLRYGRSGIITLALPELDIPYFAELARAVIGSAEASSFAVFIEQTEGLRDRELLIASGARGRTVDGVILSPLALDEADLAGLVTDLPVVLLGERVGPGTADHVLIDNVAAARAATEHLLSLGRRRIAAVGARLVDGKDTSNLRLAGYTQALEAAGVPVRPELVVPVPSYHRPAGAEAMERLLALPEPPDAVFCFNDLLALGALRTLLSRGLRVPGDVALVGVDDVEDGRFSTPTLTTVRPDKAQIATVAVEMLLERINGADGPPREFHAGFTLEVRESTAGRA</sequence>
<name>A0ABS5AN20_9PSEU</name>